<dbReference type="SMART" id="SM00252">
    <property type="entry name" value="SH2"/>
    <property type="match status" value="1"/>
</dbReference>
<evidence type="ECO:0000259" key="2">
    <source>
        <dbReference type="PROSITE" id="PS50001"/>
    </source>
</evidence>
<dbReference type="InterPro" id="IPR000980">
    <property type="entry name" value="SH2"/>
</dbReference>
<keyword evidence="1" id="KW-0727">SH2 domain</keyword>
<name>A0ABQ9THF2_SAGOE</name>
<dbReference type="InterPro" id="IPR051235">
    <property type="entry name" value="CEP152/SHC-Transforming"/>
</dbReference>
<evidence type="ECO:0000256" key="1">
    <source>
        <dbReference type="PROSITE-ProRule" id="PRU00191"/>
    </source>
</evidence>
<feature type="domain" description="SH2" evidence="2">
    <location>
        <begin position="40"/>
        <end position="136"/>
    </location>
</feature>
<evidence type="ECO:0000313" key="4">
    <source>
        <dbReference type="Proteomes" id="UP001266305"/>
    </source>
</evidence>
<proteinExistence type="predicted"/>
<dbReference type="PRINTS" id="PR00401">
    <property type="entry name" value="SH2DOMAIN"/>
</dbReference>
<reference evidence="3 4" key="1">
    <citation type="submission" date="2023-05" db="EMBL/GenBank/DDBJ databases">
        <title>B98-5 Cell Line De Novo Hybrid Assembly: An Optical Mapping Approach.</title>
        <authorList>
            <person name="Kananen K."/>
            <person name="Auerbach J.A."/>
            <person name="Kautto E."/>
            <person name="Blachly J.S."/>
        </authorList>
    </citation>
    <scope>NUCLEOTIDE SEQUENCE [LARGE SCALE GENOMIC DNA]</scope>
    <source>
        <strain evidence="3">B95-8</strain>
        <tissue evidence="3">Cell line</tissue>
    </source>
</reference>
<evidence type="ECO:0000313" key="3">
    <source>
        <dbReference type="EMBL" id="KAK2084169.1"/>
    </source>
</evidence>
<organism evidence="3 4">
    <name type="scientific">Saguinus oedipus</name>
    <name type="common">Cotton-top tamarin</name>
    <name type="synonym">Oedipomidas oedipus</name>
    <dbReference type="NCBI Taxonomy" id="9490"/>
    <lineage>
        <taxon>Eukaryota</taxon>
        <taxon>Metazoa</taxon>
        <taxon>Chordata</taxon>
        <taxon>Craniata</taxon>
        <taxon>Vertebrata</taxon>
        <taxon>Euteleostomi</taxon>
        <taxon>Mammalia</taxon>
        <taxon>Eutheria</taxon>
        <taxon>Euarchontoglires</taxon>
        <taxon>Primates</taxon>
        <taxon>Haplorrhini</taxon>
        <taxon>Platyrrhini</taxon>
        <taxon>Cebidae</taxon>
        <taxon>Callitrichinae</taxon>
        <taxon>Saguinus</taxon>
    </lineage>
</organism>
<gene>
    <name evidence="3" type="primary">SHC1_3</name>
    <name evidence="3" type="ORF">P7K49_037202</name>
</gene>
<keyword evidence="4" id="KW-1185">Reference proteome</keyword>
<dbReference type="Gene3D" id="3.30.505.10">
    <property type="entry name" value="SH2 domain"/>
    <property type="match status" value="1"/>
</dbReference>
<dbReference type="Proteomes" id="UP001266305">
    <property type="component" value="Unassembled WGS sequence"/>
</dbReference>
<dbReference type="EMBL" id="JASSZA010000022">
    <property type="protein sequence ID" value="KAK2084169.1"/>
    <property type="molecule type" value="Genomic_DNA"/>
</dbReference>
<dbReference type="SUPFAM" id="SSF55550">
    <property type="entry name" value="SH2 domain"/>
    <property type="match status" value="1"/>
</dbReference>
<dbReference type="Pfam" id="PF00017">
    <property type="entry name" value="SH2"/>
    <property type="match status" value="1"/>
</dbReference>
<dbReference type="PANTHER" id="PTHR10337">
    <property type="entry name" value="SHC TRANSFORMING PROTEIN"/>
    <property type="match status" value="1"/>
</dbReference>
<comment type="caution">
    <text evidence="3">The sequence shown here is derived from an EMBL/GenBank/DDBJ whole genome shotgun (WGS) entry which is preliminary data.</text>
</comment>
<dbReference type="InterPro" id="IPR035676">
    <property type="entry name" value="SHC_SH2"/>
</dbReference>
<dbReference type="PROSITE" id="PS50001">
    <property type="entry name" value="SH2"/>
    <property type="match status" value="1"/>
</dbReference>
<accession>A0ABQ9THF2</accession>
<dbReference type="InterPro" id="IPR036860">
    <property type="entry name" value="SH2_dom_sf"/>
</dbReference>
<sequence length="140" mass="15392">MPLPPPCPGRELFDDPSYVNVQNLDKARQAGGGAGPPNPAINGGTSRDLFNMKAFEDALRLNGDFLVRESTTTPGQYVLTGLQSGQPKHLLLVDPEHVVRTKDHRFESVSHLISYHMDNHLPIISAGSELCLQQPVERKL</sequence>
<dbReference type="CDD" id="cd09925">
    <property type="entry name" value="SH2_SHC"/>
    <property type="match status" value="1"/>
</dbReference>
<protein>
    <submittedName>
        <fullName evidence="3">Sporulation-specific csd4-like protein</fullName>
    </submittedName>
</protein>
<dbReference type="PANTHER" id="PTHR10337:SF2">
    <property type="entry name" value="SHC-TRANSFORMING PROTEIN 1"/>
    <property type="match status" value="1"/>
</dbReference>